<gene>
    <name evidence="1" type="ORF">L596_013207</name>
</gene>
<keyword evidence="2" id="KW-1185">Reference proteome</keyword>
<evidence type="ECO:0000313" key="1">
    <source>
        <dbReference type="EMBL" id="TKR89047.1"/>
    </source>
</evidence>
<name>A0A4U5NZF4_STECR</name>
<protein>
    <recommendedName>
        <fullName evidence="3">BTB domain-containing protein</fullName>
    </recommendedName>
</protein>
<proteinExistence type="predicted"/>
<evidence type="ECO:0008006" key="3">
    <source>
        <dbReference type="Google" id="ProtNLM"/>
    </source>
</evidence>
<dbReference type="Proteomes" id="UP000298663">
    <property type="component" value="Unassembled WGS sequence"/>
</dbReference>
<evidence type="ECO:0000313" key="2">
    <source>
        <dbReference type="Proteomes" id="UP000298663"/>
    </source>
</evidence>
<reference evidence="1 2" key="1">
    <citation type="journal article" date="2015" name="Genome Biol.">
        <title>Comparative genomics of Steinernema reveals deeply conserved gene regulatory networks.</title>
        <authorList>
            <person name="Dillman A.R."/>
            <person name="Macchietto M."/>
            <person name="Porter C.F."/>
            <person name="Rogers A."/>
            <person name="Williams B."/>
            <person name="Antoshechkin I."/>
            <person name="Lee M.M."/>
            <person name="Goodwin Z."/>
            <person name="Lu X."/>
            <person name="Lewis E.E."/>
            <person name="Goodrich-Blair H."/>
            <person name="Stock S.P."/>
            <person name="Adams B.J."/>
            <person name="Sternberg P.W."/>
            <person name="Mortazavi A."/>
        </authorList>
    </citation>
    <scope>NUCLEOTIDE SEQUENCE [LARGE SCALE GENOMIC DNA]</scope>
    <source>
        <strain evidence="1 2">ALL</strain>
    </source>
</reference>
<sequence>MPVISLKSSNSECSVDSLLTLAELFECKVVSRHCEDFLRNAPTSNITSAKKILICNCFKLYGLLLDLVYEMSIVELQKLPLESFSPFLNSLMSQKFSLVVYNLLLFAA</sequence>
<organism evidence="1 2">
    <name type="scientific">Steinernema carpocapsae</name>
    <name type="common">Entomopathogenic nematode</name>
    <dbReference type="NCBI Taxonomy" id="34508"/>
    <lineage>
        <taxon>Eukaryota</taxon>
        <taxon>Metazoa</taxon>
        <taxon>Ecdysozoa</taxon>
        <taxon>Nematoda</taxon>
        <taxon>Chromadorea</taxon>
        <taxon>Rhabditida</taxon>
        <taxon>Tylenchina</taxon>
        <taxon>Panagrolaimomorpha</taxon>
        <taxon>Strongyloidoidea</taxon>
        <taxon>Steinernematidae</taxon>
        <taxon>Steinernema</taxon>
    </lineage>
</organism>
<dbReference type="EMBL" id="AZBU02000003">
    <property type="protein sequence ID" value="TKR89047.1"/>
    <property type="molecule type" value="Genomic_DNA"/>
</dbReference>
<reference evidence="1 2" key="2">
    <citation type="journal article" date="2019" name="G3 (Bethesda)">
        <title>Hybrid Assembly of the Genome of the Entomopathogenic Nematode Steinernema carpocapsae Identifies the X-Chromosome.</title>
        <authorList>
            <person name="Serra L."/>
            <person name="Macchietto M."/>
            <person name="Macias-Munoz A."/>
            <person name="McGill C.J."/>
            <person name="Rodriguez I.M."/>
            <person name="Rodriguez B."/>
            <person name="Murad R."/>
            <person name="Mortazavi A."/>
        </authorList>
    </citation>
    <scope>NUCLEOTIDE SEQUENCE [LARGE SCALE GENOMIC DNA]</scope>
    <source>
        <strain evidence="1 2">ALL</strain>
    </source>
</reference>
<comment type="caution">
    <text evidence="1">The sequence shown here is derived from an EMBL/GenBank/DDBJ whole genome shotgun (WGS) entry which is preliminary data.</text>
</comment>
<accession>A0A4U5NZF4</accession>
<dbReference type="OrthoDB" id="5877372at2759"/>
<dbReference type="AlphaFoldDB" id="A0A4U5NZF4"/>